<dbReference type="Pfam" id="PF07833">
    <property type="entry name" value="Cu_amine_oxidN1"/>
    <property type="match status" value="1"/>
</dbReference>
<dbReference type="Gene3D" id="3.30.457.10">
    <property type="entry name" value="Copper amine oxidase-like, N-terminal domain"/>
    <property type="match status" value="1"/>
</dbReference>
<dbReference type="EMBL" id="JAAAMV010000025">
    <property type="protein sequence ID" value="NBD27180.1"/>
    <property type="molecule type" value="Genomic_DNA"/>
</dbReference>
<dbReference type="Gene3D" id="2.60.40.1080">
    <property type="match status" value="1"/>
</dbReference>
<feature type="domain" description="Copper amine oxidase-like N-terminal" evidence="2">
    <location>
        <begin position="131"/>
        <end position="225"/>
    </location>
</feature>
<organism evidence="3 4">
    <name type="scientific">Paenibacillus glycinis</name>
    <dbReference type="NCBI Taxonomy" id="2697035"/>
    <lineage>
        <taxon>Bacteria</taxon>
        <taxon>Bacillati</taxon>
        <taxon>Bacillota</taxon>
        <taxon>Bacilli</taxon>
        <taxon>Bacillales</taxon>
        <taxon>Paenibacillaceae</taxon>
        <taxon>Paenibacillus</taxon>
    </lineage>
</organism>
<keyword evidence="4" id="KW-1185">Reference proteome</keyword>
<feature type="chain" id="PRO_5047189526" description="Copper amine oxidase-like N-terminal domain-containing protein" evidence="1">
    <location>
        <begin position="25"/>
        <end position="382"/>
    </location>
</feature>
<gene>
    <name evidence="3" type="ORF">GT019_25180</name>
</gene>
<dbReference type="RefSeq" id="WP_161746196.1">
    <property type="nucleotide sequence ID" value="NZ_JAAAMV010000025.1"/>
</dbReference>
<evidence type="ECO:0000259" key="2">
    <source>
        <dbReference type="Pfam" id="PF07833"/>
    </source>
</evidence>
<protein>
    <recommendedName>
        <fullName evidence="2">Copper amine oxidase-like N-terminal domain-containing protein</fullName>
    </recommendedName>
</protein>
<dbReference type="SUPFAM" id="SSF55383">
    <property type="entry name" value="Copper amine oxidase, domain N"/>
    <property type="match status" value="1"/>
</dbReference>
<feature type="signal peptide" evidence="1">
    <location>
        <begin position="1"/>
        <end position="24"/>
    </location>
</feature>
<name>A0ABW9XWW2_9BACL</name>
<sequence>MNLFRTKLSALLLLLCLSIFTMQAAAFAEEGEDSGTATVTVTDLSVKVSKVKLNVGQTSDFSIRIQYADGTVSSDLDSARIWIDKPYMLKFLDNDDIKATAVGEATINVEAGGKTRSVKISASAAEPVAGAKVIKGVTYLPLTPVIYALGGTVSYDAPTKNYGIQIGKTKIAIARGTAKAKIDGKAFVMKGAPIVDKGQTFFTADVLVKALGAGLQWDAANYRMILSLGAARLIVNAEKPKPANTTGMYEVAATGDMAGWKILKGHPYEKSIRIYFKYDGRYLSVQTEDIRTVNLNQKVTWTDEAGRKHVNTVGEIYDIFSFSNAYTSDWLYARFGNLYADWLASSSINADQLVEEYLTATGQMEAPQYYTTLTPDTEVVTE</sequence>
<evidence type="ECO:0000313" key="4">
    <source>
        <dbReference type="Proteomes" id="UP000665561"/>
    </source>
</evidence>
<proteinExistence type="predicted"/>
<keyword evidence="1" id="KW-0732">Signal</keyword>
<dbReference type="Proteomes" id="UP000665561">
    <property type="component" value="Unassembled WGS sequence"/>
</dbReference>
<comment type="caution">
    <text evidence="3">The sequence shown here is derived from an EMBL/GenBank/DDBJ whole genome shotgun (WGS) entry which is preliminary data.</text>
</comment>
<evidence type="ECO:0000256" key="1">
    <source>
        <dbReference type="SAM" id="SignalP"/>
    </source>
</evidence>
<reference evidence="3 4" key="1">
    <citation type="submission" date="2020-01" db="EMBL/GenBank/DDBJ databases">
        <title>Paenibacillus soybeanensis sp. nov. isolated from the nodules of soybean (Glycine max(L.) Merr).</title>
        <authorList>
            <person name="Wang H."/>
        </authorList>
    </citation>
    <scope>NUCLEOTIDE SEQUENCE [LARGE SCALE GENOMIC DNA]</scope>
    <source>
        <strain evidence="3 4">T1</strain>
    </source>
</reference>
<evidence type="ECO:0000313" key="3">
    <source>
        <dbReference type="EMBL" id="NBD27180.1"/>
    </source>
</evidence>
<dbReference type="InterPro" id="IPR012854">
    <property type="entry name" value="Cu_amine_oxidase-like_N"/>
</dbReference>
<accession>A0ABW9XWW2</accession>
<dbReference type="InterPro" id="IPR036582">
    <property type="entry name" value="Mao_N_sf"/>
</dbReference>